<dbReference type="InterPro" id="IPR002035">
    <property type="entry name" value="VWF_A"/>
</dbReference>
<protein>
    <submittedName>
        <fullName evidence="3">von willebrand factor type A domain-containing protein</fullName>
    </submittedName>
</protein>
<keyword evidence="4" id="KW-1185">Reference proteome</keyword>
<feature type="compositionally biased region" description="Low complexity" evidence="1">
    <location>
        <begin position="464"/>
        <end position="476"/>
    </location>
</feature>
<dbReference type="SMART" id="SM00327">
    <property type="entry name" value="VWA"/>
    <property type="match status" value="2"/>
</dbReference>
<evidence type="ECO:0000256" key="1">
    <source>
        <dbReference type="SAM" id="MobiDB-lite"/>
    </source>
</evidence>
<feature type="region of interest" description="Disordered" evidence="1">
    <location>
        <begin position="85"/>
        <end position="110"/>
    </location>
</feature>
<comment type="caution">
    <text evidence="3">The sequence shown here is derived from an EMBL/GenBank/DDBJ whole genome shotgun (WGS) entry which is preliminary data.</text>
</comment>
<organism evidence="3 4">
    <name type="scientific">Ditylenchus destructor</name>
    <dbReference type="NCBI Taxonomy" id="166010"/>
    <lineage>
        <taxon>Eukaryota</taxon>
        <taxon>Metazoa</taxon>
        <taxon>Ecdysozoa</taxon>
        <taxon>Nematoda</taxon>
        <taxon>Chromadorea</taxon>
        <taxon>Rhabditida</taxon>
        <taxon>Tylenchina</taxon>
        <taxon>Tylenchomorpha</taxon>
        <taxon>Sphaerularioidea</taxon>
        <taxon>Anguinidae</taxon>
        <taxon>Anguininae</taxon>
        <taxon>Ditylenchus</taxon>
    </lineage>
</organism>
<feature type="region of interest" description="Disordered" evidence="1">
    <location>
        <begin position="373"/>
        <end position="499"/>
    </location>
</feature>
<name>A0AAD4NEM4_9BILA</name>
<accession>A0AAD4NEM4</accession>
<dbReference type="Proteomes" id="UP001201812">
    <property type="component" value="Unassembled WGS sequence"/>
</dbReference>
<dbReference type="SUPFAM" id="SSF53300">
    <property type="entry name" value="vWA-like"/>
    <property type="match status" value="2"/>
</dbReference>
<dbReference type="PANTHER" id="PTHR24020:SF84">
    <property type="entry name" value="VWFA DOMAIN-CONTAINING PROTEIN"/>
    <property type="match status" value="1"/>
</dbReference>
<feature type="compositionally biased region" description="Polar residues" evidence="1">
    <location>
        <begin position="373"/>
        <end position="428"/>
    </location>
</feature>
<evidence type="ECO:0000259" key="2">
    <source>
        <dbReference type="PROSITE" id="PS50234"/>
    </source>
</evidence>
<dbReference type="PANTHER" id="PTHR24020">
    <property type="entry name" value="COLLAGEN ALPHA"/>
    <property type="match status" value="1"/>
</dbReference>
<feature type="domain" description="VWFA" evidence="2">
    <location>
        <begin position="597"/>
        <end position="767"/>
    </location>
</feature>
<dbReference type="PROSITE" id="PS50234">
    <property type="entry name" value="VWFA"/>
    <property type="match status" value="2"/>
</dbReference>
<feature type="compositionally biased region" description="Low complexity" evidence="1">
    <location>
        <begin position="483"/>
        <end position="494"/>
    </location>
</feature>
<dbReference type="InterPro" id="IPR050525">
    <property type="entry name" value="ECM_Assembly_Org"/>
</dbReference>
<dbReference type="EMBL" id="JAKKPZ010000002">
    <property type="protein sequence ID" value="KAI1725623.1"/>
    <property type="molecule type" value="Genomic_DNA"/>
</dbReference>
<sequence length="777" mass="84944">MILYPSSVYGKVAHRAQLVPLPLSEAAESEITSLAKSPEELILEEPEGEEGSGESATPVEVLTEGSGREENHAVLASLSPLSIESDTLSSKEPEKEQTQNQIKATTANRNQTQEDCHSKVDIVFLLDTSGSIEQIYQEHVRWAVALVESLPIEQDTVRVAAVQYAGFPLTEFALGTYPNAEDIRQHLAQINFQSGVTRTGYALRKAEAELFRSDRGAREGAKKVIVLFTDGLSIDDPTKPAEQLRDLKGVTIYVVSVGADGFEPEMNRIAGKRENVFGPEGLPRLRNALIAEAERARACLRVGSDRSNRFQSQSISSGTSFWSIDPVEHPQVVAPPQAQNISSGDRPQLEELLDKIESDLAADILISNTNQTEIEPNVTKTSGLNEESPPTVSDISNNTTNNRDSSLYAPSSANIKHSNDTASGSNVDAENDVFETSDRQAVANRRLVPAPPTTRQSFSTTRITTPAPSRTSAPTTTRRKTIETNTTTAQSATRARTRAHITSEAPHAIVTATQRTLRPADRARTTPARIPLAISNNRASTATISSAVQSTPSLTPRSEFLRARTLPPTPSTSSTTKPRLFASLNRKITEGEICPLDWLFIVDSSGSVQSVYDRQKEYLGDVLRQIKLGTQAHRVALLQFAGSEIQKTEWSYDTYESSDSVMNAFSQVRHITGTTYIGAALESALKILDARRRQIPSIVVLLSDGFSQDDATAPAEKIRNLPSSEFFALSIAQLSNSQYLATLTGDAEHVFVGDRADALKTILVDRLHCRRRLFLRK</sequence>
<proteinExistence type="predicted"/>
<feature type="compositionally biased region" description="Polar residues" evidence="1">
    <location>
        <begin position="453"/>
        <end position="463"/>
    </location>
</feature>
<dbReference type="Pfam" id="PF00092">
    <property type="entry name" value="VWA"/>
    <property type="match status" value="2"/>
</dbReference>
<feature type="region of interest" description="Disordered" evidence="1">
    <location>
        <begin position="30"/>
        <end position="67"/>
    </location>
</feature>
<dbReference type="PRINTS" id="PR00453">
    <property type="entry name" value="VWFADOMAIN"/>
</dbReference>
<feature type="compositionally biased region" description="Polar residues" evidence="1">
    <location>
        <begin position="98"/>
        <end position="110"/>
    </location>
</feature>
<dbReference type="InterPro" id="IPR036465">
    <property type="entry name" value="vWFA_dom_sf"/>
</dbReference>
<feature type="domain" description="VWFA" evidence="2">
    <location>
        <begin position="121"/>
        <end position="293"/>
    </location>
</feature>
<evidence type="ECO:0000313" key="3">
    <source>
        <dbReference type="EMBL" id="KAI1725623.1"/>
    </source>
</evidence>
<dbReference type="Gene3D" id="3.40.50.410">
    <property type="entry name" value="von Willebrand factor, type A domain"/>
    <property type="match status" value="2"/>
</dbReference>
<dbReference type="AlphaFoldDB" id="A0AAD4NEM4"/>
<gene>
    <name evidence="3" type="ORF">DdX_02291</name>
</gene>
<reference evidence="3" key="1">
    <citation type="submission" date="2022-01" db="EMBL/GenBank/DDBJ databases">
        <title>Genome Sequence Resource for Two Populations of Ditylenchus destructor, the Migratory Endoparasitic Phytonematode.</title>
        <authorList>
            <person name="Zhang H."/>
            <person name="Lin R."/>
            <person name="Xie B."/>
        </authorList>
    </citation>
    <scope>NUCLEOTIDE SEQUENCE</scope>
    <source>
        <strain evidence="3">BazhouSP</strain>
    </source>
</reference>
<feature type="compositionally biased region" description="Acidic residues" evidence="1">
    <location>
        <begin position="41"/>
        <end position="52"/>
    </location>
</feature>
<evidence type="ECO:0000313" key="4">
    <source>
        <dbReference type="Proteomes" id="UP001201812"/>
    </source>
</evidence>